<gene>
    <name evidence="2" type="ORF">CHR53_27735</name>
</gene>
<feature type="transmembrane region" description="Helical" evidence="1">
    <location>
        <begin position="63"/>
        <end position="80"/>
    </location>
</feature>
<dbReference type="AlphaFoldDB" id="A0A3Q9QYX4"/>
<keyword evidence="1" id="KW-0472">Membrane</keyword>
<protein>
    <submittedName>
        <fullName evidence="2">Uncharacterized protein</fullName>
    </submittedName>
</protein>
<accession>A0A3Q9QYX4</accession>
<keyword evidence="1" id="KW-1133">Transmembrane helix</keyword>
<keyword evidence="3" id="KW-1185">Reference proteome</keyword>
<dbReference type="STRING" id="1193713.GCA_001636315_02466"/>
<name>A0A3Q9QYX4_9BACI</name>
<dbReference type="OrthoDB" id="2618234at2"/>
<evidence type="ECO:0000313" key="2">
    <source>
        <dbReference type="EMBL" id="AZU65176.1"/>
    </source>
</evidence>
<reference evidence="2 3" key="1">
    <citation type="submission" date="2017-07" db="EMBL/GenBank/DDBJ databases">
        <title>The complete genome sequence of Bacillus mesonae strain H20-5, an efficient strain improving plant abiotic stress resistance.</title>
        <authorList>
            <person name="Kim S.Y."/>
            <person name="Song H."/>
            <person name="Sang M.K."/>
            <person name="Weon H.-Y."/>
            <person name="Song J."/>
        </authorList>
    </citation>
    <scope>NUCLEOTIDE SEQUENCE [LARGE SCALE GENOMIC DNA]</scope>
    <source>
        <strain evidence="2 3">H20-5</strain>
    </source>
</reference>
<proteinExistence type="predicted"/>
<evidence type="ECO:0000313" key="3">
    <source>
        <dbReference type="Proteomes" id="UP000282892"/>
    </source>
</evidence>
<feature type="transmembrane region" description="Helical" evidence="1">
    <location>
        <begin position="23"/>
        <end position="43"/>
    </location>
</feature>
<evidence type="ECO:0000256" key="1">
    <source>
        <dbReference type="SAM" id="Phobius"/>
    </source>
</evidence>
<dbReference type="EMBL" id="CP022572">
    <property type="protein sequence ID" value="AZU65176.1"/>
    <property type="molecule type" value="Genomic_DNA"/>
</dbReference>
<keyword evidence="1" id="KW-0812">Transmembrane</keyword>
<dbReference type="Proteomes" id="UP000282892">
    <property type="component" value="Chromosome"/>
</dbReference>
<feature type="transmembrane region" description="Helical" evidence="1">
    <location>
        <begin position="122"/>
        <end position="143"/>
    </location>
</feature>
<feature type="transmembrane region" description="Helical" evidence="1">
    <location>
        <begin position="92"/>
        <end position="116"/>
    </location>
</feature>
<dbReference type="KEGG" id="nmk:CHR53_27735"/>
<sequence length="151" mass="18015">MIIALFIGGIVVYFLPKRFPKKITAVFLICGVFFGFFFDHTLSVLPKNYYDLNDSPKFEFFDYLSQCMYAPYSYLYFHLYDRMNIRLRYSPMYILVWALISVGFERVGDLLGIYHYHHGYNLYISFAIYLVVLSSWVGFYYVIKAYGAREY</sequence>
<organism evidence="2 3">
    <name type="scientific">Neobacillus mesonae</name>
    <dbReference type="NCBI Taxonomy" id="1193713"/>
    <lineage>
        <taxon>Bacteria</taxon>
        <taxon>Bacillati</taxon>
        <taxon>Bacillota</taxon>
        <taxon>Bacilli</taxon>
        <taxon>Bacillales</taxon>
        <taxon>Bacillaceae</taxon>
        <taxon>Neobacillus</taxon>
    </lineage>
</organism>